<feature type="domain" description="DUF6699" evidence="2">
    <location>
        <begin position="116"/>
        <end position="248"/>
    </location>
</feature>
<reference evidence="3 4" key="1">
    <citation type="journal article" date="2016" name="Mol. Biol. Evol.">
        <title>Comparative Genomics of Early-Diverging Mushroom-Forming Fungi Provides Insights into the Origins of Lignocellulose Decay Capabilities.</title>
        <authorList>
            <person name="Nagy L.G."/>
            <person name="Riley R."/>
            <person name="Tritt A."/>
            <person name="Adam C."/>
            <person name="Daum C."/>
            <person name="Floudas D."/>
            <person name="Sun H."/>
            <person name="Yadav J.S."/>
            <person name="Pangilinan J."/>
            <person name="Larsson K.H."/>
            <person name="Matsuura K."/>
            <person name="Barry K."/>
            <person name="Labutti K."/>
            <person name="Kuo R."/>
            <person name="Ohm R.A."/>
            <person name="Bhattacharya S.S."/>
            <person name="Shirouzu T."/>
            <person name="Yoshinaga Y."/>
            <person name="Martin F.M."/>
            <person name="Grigoriev I.V."/>
            <person name="Hibbett D.S."/>
        </authorList>
    </citation>
    <scope>NUCLEOTIDE SEQUENCE [LARGE SCALE GENOMIC DNA]</scope>
    <source>
        <strain evidence="3 4">L-15889</strain>
    </source>
</reference>
<protein>
    <recommendedName>
        <fullName evidence="2">DUF6699 domain-containing protein</fullName>
    </recommendedName>
</protein>
<name>A0A165Q7M0_9APHY</name>
<organism evidence="3 4">
    <name type="scientific">Daedalea quercina L-15889</name>
    <dbReference type="NCBI Taxonomy" id="1314783"/>
    <lineage>
        <taxon>Eukaryota</taxon>
        <taxon>Fungi</taxon>
        <taxon>Dikarya</taxon>
        <taxon>Basidiomycota</taxon>
        <taxon>Agaricomycotina</taxon>
        <taxon>Agaricomycetes</taxon>
        <taxon>Polyporales</taxon>
        <taxon>Fomitopsis</taxon>
    </lineage>
</organism>
<feature type="region of interest" description="Disordered" evidence="1">
    <location>
        <begin position="79"/>
        <end position="101"/>
    </location>
</feature>
<dbReference type="AlphaFoldDB" id="A0A165Q7M0"/>
<dbReference type="Proteomes" id="UP000076727">
    <property type="component" value="Unassembled WGS sequence"/>
</dbReference>
<keyword evidence="4" id="KW-1185">Reference proteome</keyword>
<proteinExistence type="predicted"/>
<gene>
    <name evidence="3" type="ORF">DAEQUDRAFT_726989</name>
</gene>
<dbReference type="EMBL" id="KV429060">
    <property type="protein sequence ID" value="KZT69117.1"/>
    <property type="molecule type" value="Genomic_DNA"/>
</dbReference>
<dbReference type="InterPro" id="IPR046522">
    <property type="entry name" value="DUF6699"/>
</dbReference>
<accession>A0A165Q7M0</accession>
<sequence>MTVADTYSSYAQGAESLEGAVWSPASSHAPQCGPFSPLPSTTSANLKSCAFSTQSPPRAYYGGSIVPLPSVSPRYQTSKLGESAGKVSPSMKHERLPSTEVAPLLARAPKGGRVPLKWDMAFGLDQSFDRALRVPTMSSVALHGPALPSVTSAVIVVISGPKYPYEVLIQRSSDPAAPSYVTVRDVLIAVHANLHQVITQGEMTEARKRDNVWRGAFAAYQRRTGGNDKKPMKRIDLLGGRTVFQGVVLAGRAGKLPKLELLVGHSGSP</sequence>
<evidence type="ECO:0000313" key="4">
    <source>
        <dbReference type="Proteomes" id="UP000076727"/>
    </source>
</evidence>
<evidence type="ECO:0000313" key="3">
    <source>
        <dbReference type="EMBL" id="KZT69117.1"/>
    </source>
</evidence>
<dbReference type="Pfam" id="PF20415">
    <property type="entry name" value="DUF6699"/>
    <property type="match status" value="1"/>
</dbReference>
<evidence type="ECO:0000256" key="1">
    <source>
        <dbReference type="SAM" id="MobiDB-lite"/>
    </source>
</evidence>
<dbReference type="OrthoDB" id="2783256at2759"/>
<evidence type="ECO:0000259" key="2">
    <source>
        <dbReference type="Pfam" id="PF20415"/>
    </source>
</evidence>